<name>A0A3S4LL89_CHRVL</name>
<proteinExistence type="predicted"/>
<gene>
    <name evidence="2" type="ORF">NCTC9695_03842</name>
</gene>
<organism evidence="2 3">
    <name type="scientific">Chromobacterium violaceum</name>
    <dbReference type="NCBI Taxonomy" id="536"/>
    <lineage>
        <taxon>Bacteria</taxon>
        <taxon>Pseudomonadati</taxon>
        <taxon>Pseudomonadota</taxon>
        <taxon>Betaproteobacteria</taxon>
        <taxon>Neisseriales</taxon>
        <taxon>Chromobacteriaceae</taxon>
        <taxon>Chromobacterium</taxon>
    </lineage>
</organism>
<evidence type="ECO:0000313" key="2">
    <source>
        <dbReference type="EMBL" id="VEB43384.1"/>
    </source>
</evidence>
<dbReference type="Proteomes" id="UP000275777">
    <property type="component" value="Chromosome"/>
</dbReference>
<sequence>MFDPQMNEIQFLLLMTALAAAAAGYLARAWLAAWLTQHRQRRLRHFRPHPYRPPPIDLKEAAIRGTETK</sequence>
<protein>
    <recommendedName>
        <fullName evidence="4">Cellulose biosynthesis protein BcsF</fullName>
    </recommendedName>
</protein>
<reference evidence="2 3" key="1">
    <citation type="submission" date="2018-12" db="EMBL/GenBank/DDBJ databases">
        <authorList>
            <consortium name="Pathogen Informatics"/>
        </authorList>
    </citation>
    <scope>NUCLEOTIDE SEQUENCE [LARGE SCALE GENOMIC DNA]</scope>
    <source>
        <strain evidence="2 3">NCTC9695</strain>
    </source>
</reference>
<evidence type="ECO:0000256" key="1">
    <source>
        <dbReference type="SAM" id="Phobius"/>
    </source>
</evidence>
<feature type="transmembrane region" description="Helical" evidence="1">
    <location>
        <begin position="12"/>
        <end position="35"/>
    </location>
</feature>
<keyword evidence="1" id="KW-1133">Transmembrane helix</keyword>
<dbReference type="AlphaFoldDB" id="A0A3S4LL89"/>
<evidence type="ECO:0008006" key="4">
    <source>
        <dbReference type="Google" id="ProtNLM"/>
    </source>
</evidence>
<keyword evidence="1" id="KW-0812">Transmembrane</keyword>
<accession>A0A3S4LL89</accession>
<dbReference type="EMBL" id="LR134182">
    <property type="protein sequence ID" value="VEB43384.1"/>
    <property type="molecule type" value="Genomic_DNA"/>
</dbReference>
<evidence type="ECO:0000313" key="3">
    <source>
        <dbReference type="Proteomes" id="UP000275777"/>
    </source>
</evidence>
<keyword evidence="1" id="KW-0472">Membrane</keyword>